<dbReference type="Proteomes" id="UP000009168">
    <property type="component" value="Unassembled WGS sequence"/>
</dbReference>
<dbReference type="InterPro" id="IPR027417">
    <property type="entry name" value="P-loop_NTPase"/>
</dbReference>
<protein>
    <submittedName>
        <fullName evidence="5">Septin protein</fullName>
    </submittedName>
</protein>
<organism evidence="5 6">
    <name type="scientific">Tetrahymena thermophila (strain SB210)</name>
    <dbReference type="NCBI Taxonomy" id="312017"/>
    <lineage>
        <taxon>Eukaryota</taxon>
        <taxon>Sar</taxon>
        <taxon>Alveolata</taxon>
        <taxon>Ciliophora</taxon>
        <taxon>Intramacronucleata</taxon>
        <taxon>Oligohymenophorea</taxon>
        <taxon>Hymenostomatida</taxon>
        <taxon>Tetrahymenina</taxon>
        <taxon>Tetrahymenidae</taxon>
        <taxon>Tetrahymena</taxon>
    </lineage>
</organism>
<feature type="transmembrane region" description="Helical" evidence="3">
    <location>
        <begin position="419"/>
        <end position="437"/>
    </location>
</feature>
<dbReference type="PROSITE" id="PS51719">
    <property type="entry name" value="G_SEPTIN"/>
    <property type="match status" value="1"/>
</dbReference>
<dbReference type="InParanoid" id="W7X5Q4"/>
<keyword evidence="1" id="KW-0547">Nucleotide-binding</keyword>
<dbReference type="KEGG" id="tet:TTHERM_000989343"/>
<dbReference type="InterPro" id="IPR030379">
    <property type="entry name" value="G_SEPTIN_dom"/>
</dbReference>
<evidence type="ECO:0000256" key="2">
    <source>
        <dbReference type="SAM" id="MobiDB-lite"/>
    </source>
</evidence>
<feature type="compositionally biased region" description="Low complexity" evidence="2">
    <location>
        <begin position="36"/>
        <end position="52"/>
    </location>
</feature>
<keyword evidence="3" id="KW-1133">Transmembrane helix</keyword>
<keyword evidence="1" id="KW-0342">GTP-binding</keyword>
<gene>
    <name evidence="5" type="ORF">TTHERM_000989343</name>
</gene>
<evidence type="ECO:0000256" key="3">
    <source>
        <dbReference type="SAM" id="Phobius"/>
    </source>
</evidence>
<accession>W7X5Q4</accession>
<dbReference type="InterPro" id="IPR025662">
    <property type="entry name" value="Sigma_54_int_dom_ATP-bd_1"/>
</dbReference>
<sequence length="443" mass="52021">MDSFYTTQNLLNSELLQTEYISNKGQYDTSKAESGNSQNSLDSQQNQSDMPSQIIQQDQLSSQFIVSQDINISTENNSIHQSNNFNSHNEEIIQHIQASQNSNVVQNQQISSEIRNLQQQIHEEHNNVNLNIMVVGESGTGKTTFINTFLHYDKRFKFQKKEELLFSKVVEHTYIKQDQDIRYQLQMIDTLGYGEKLSQEKWYKLVKQQIINKFGLHEQMEQSLFNSEVHQNKLLYLQKEKKFQDKRIHCCLYFLQPPRIKDSDLIYIQKLSKLVNVIPIIAKGDTLTQNETIELKRQFLEMCEDNGFQIYNIEKGLDRNVEFLNHIQNSPNGKCPPFTIVSSDFQLEDTTNHIYYGRQYNWGTVDILNPKHCDFQLLYNLLLYQINQDLYKSVEDYYQGYITKLAKKQEQEQNKVKHAQWLHCGIFIVAIAGGFIYSKFKRS</sequence>
<dbReference type="STRING" id="312017.W7X5Q4"/>
<dbReference type="SUPFAM" id="SSF52540">
    <property type="entry name" value="P-loop containing nucleoside triphosphate hydrolases"/>
    <property type="match status" value="1"/>
</dbReference>
<feature type="domain" description="Septin-type G" evidence="4">
    <location>
        <begin position="126"/>
        <end position="408"/>
    </location>
</feature>
<dbReference type="PANTHER" id="PTHR18884">
    <property type="entry name" value="SEPTIN"/>
    <property type="match status" value="1"/>
</dbReference>
<dbReference type="GO" id="GO:0005525">
    <property type="term" value="F:GTP binding"/>
    <property type="evidence" value="ECO:0007669"/>
    <property type="project" value="UniProtKB-KW"/>
</dbReference>
<dbReference type="PROSITE" id="PS00675">
    <property type="entry name" value="SIGMA54_INTERACT_1"/>
    <property type="match status" value="1"/>
</dbReference>
<evidence type="ECO:0000313" key="6">
    <source>
        <dbReference type="Proteomes" id="UP000009168"/>
    </source>
</evidence>
<dbReference type="RefSeq" id="XP_012654734.1">
    <property type="nucleotide sequence ID" value="XM_012799280.1"/>
</dbReference>
<evidence type="ECO:0000313" key="5">
    <source>
        <dbReference type="EMBL" id="EWS72727.1"/>
    </source>
</evidence>
<feature type="compositionally biased region" description="Polar residues" evidence="2">
    <location>
        <begin position="26"/>
        <end position="35"/>
    </location>
</feature>
<dbReference type="Gene3D" id="3.40.50.300">
    <property type="entry name" value="P-loop containing nucleotide triphosphate hydrolases"/>
    <property type="match status" value="1"/>
</dbReference>
<proteinExistence type="inferred from homology"/>
<comment type="similarity">
    <text evidence="1">Belongs to the TRAFAC class TrmE-Era-EngA-EngB-Septin-like GTPase superfamily. Septin GTPase family.</text>
</comment>
<keyword evidence="6" id="KW-1185">Reference proteome</keyword>
<dbReference type="EMBL" id="GG662546">
    <property type="protein sequence ID" value="EWS72727.1"/>
    <property type="molecule type" value="Genomic_DNA"/>
</dbReference>
<evidence type="ECO:0000256" key="1">
    <source>
        <dbReference type="RuleBase" id="RU004560"/>
    </source>
</evidence>
<keyword evidence="3" id="KW-0472">Membrane</keyword>
<feature type="region of interest" description="Disordered" evidence="2">
    <location>
        <begin position="26"/>
        <end position="52"/>
    </location>
</feature>
<dbReference type="AlphaFoldDB" id="W7X5Q4"/>
<keyword evidence="3" id="KW-0812">Transmembrane</keyword>
<evidence type="ECO:0000259" key="4">
    <source>
        <dbReference type="PROSITE" id="PS51719"/>
    </source>
</evidence>
<dbReference type="OrthoDB" id="416553at2759"/>
<dbReference type="GeneID" id="24441311"/>
<reference evidence="6" key="1">
    <citation type="journal article" date="2006" name="PLoS Biol.">
        <title>Macronuclear genome sequence of the ciliate Tetrahymena thermophila, a model eukaryote.</title>
        <authorList>
            <person name="Eisen J.A."/>
            <person name="Coyne R.S."/>
            <person name="Wu M."/>
            <person name="Wu D."/>
            <person name="Thiagarajan M."/>
            <person name="Wortman J.R."/>
            <person name="Badger J.H."/>
            <person name="Ren Q."/>
            <person name="Amedeo P."/>
            <person name="Jones K.M."/>
            <person name="Tallon L.J."/>
            <person name="Delcher A.L."/>
            <person name="Salzberg S.L."/>
            <person name="Silva J.C."/>
            <person name="Haas B.J."/>
            <person name="Majoros W.H."/>
            <person name="Farzad M."/>
            <person name="Carlton J.M."/>
            <person name="Smith R.K. Jr."/>
            <person name="Garg J."/>
            <person name="Pearlman R.E."/>
            <person name="Karrer K.M."/>
            <person name="Sun L."/>
            <person name="Manning G."/>
            <person name="Elde N.C."/>
            <person name="Turkewitz A.P."/>
            <person name="Asai D.J."/>
            <person name="Wilkes D.E."/>
            <person name="Wang Y."/>
            <person name="Cai H."/>
            <person name="Collins K."/>
            <person name="Stewart B.A."/>
            <person name="Lee S.R."/>
            <person name="Wilamowska K."/>
            <person name="Weinberg Z."/>
            <person name="Ruzzo W.L."/>
            <person name="Wloga D."/>
            <person name="Gaertig J."/>
            <person name="Frankel J."/>
            <person name="Tsao C.-C."/>
            <person name="Gorovsky M.A."/>
            <person name="Keeling P.J."/>
            <person name="Waller R.F."/>
            <person name="Patron N.J."/>
            <person name="Cherry J.M."/>
            <person name="Stover N.A."/>
            <person name="Krieger C.J."/>
            <person name="del Toro C."/>
            <person name="Ryder H.F."/>
            <person name="Williamson S.C."/>
            <person name="Barbeau R.A."/>
            <person name="Hamilton E.P."/>
            <person name="Orias E."/>
        </authorList>
    </citation>
    <scope>NUCLEOTIDE SEQUENCE [LARGE SCALE GENOMIC DNA]</scope>
    <source>
        <strain evidence="6">SB210</strain>
    </source>
</reference>
<name>W7X5Q4_TETTS</name>
<dbReference type="Pfam" id="PF00735">
    <property type="entry name" value="Septin"/>
    <property type="match status" value="1"/>
</dbReference>